<dbReference type="PIRSF" id="PIRSF006156">
    <property type="entry name" value="YafQ"/>
    <property type="match status" value="1"/>
</dbReference>
<evidence type="ECO:0000313" key="3">
    <source>
        <dbReference type="EMBL" id="PVX43383.1"/>
    </source>
</evidence>
<evidence type="ECO:0000313" key="4">
    <source>
        <dbReference type="Proteomes" id="UP000245870"/>
    </source>
</evidence>
<name>A0A2U0TIF0_9BACT</name>
<dbReference type="PANTHER" id="PTHR40588:SF1">
    <property type="entry name" value="MRNA INTERFERASE TOXIN YAFQ"/>
    <property type="match status" value="1"/>
</dbReference>
<reference evidence="3 4" key="1">
    <citation type="submission" date="2018-05" db="EMBL/GenBank/DDBJ databases">
        <title>Genomic Encyclopedia of Type Strains, Phase IV (KMG-IV): sequencing the most valuable type-strain genomes for metagenomic binning, comparative biology and taxonomic classification.</title>
        <authorList>
            <person name="Goeker M."/>
        </authorList>
    </citation>
    <scope>NUCLEOTIDE SEQUENCE [LARGE SCALE GENOMIC DNA]</scope>
    <source>
        <strain evidence="3 4">DSM 100333</strain>
    </source>
</reference>
<protein>
    <submittedName>
        <fullName evidence="3">mRNA interferase YafQ</fullName>
    </submittedName>
</protein>
<dbReference type="GO" id="GO:0006415">
    <property type="term" value="P:translational termination"/>
    <property type="evidence" value="ECO:0007669"/>
    <property type="project" value="TreeGrafter"/>
</dbReference>
<proteinExistence type="predicted"/>
<dbReference type="GO" id="GO:0006402">
    <property type="term" value="P:mRNA catabolic process"/>
    <property type="evidence" value="ECO:0007669"/>
    <property type="project" value="TreeGrafter"/>
</dbReference>
<dbReference type="SUPFAM" id="SSF143011">
    <property type="entry name" value="RelE-like"/>
    <property type="match status" value="1"/>
</dbReference>
<dbReference type="InterPro" id="IPR007712">
    <property type="entry name" value="RelE/ParE_toxin"/>
</dbReference>
<evidence type="ECO:0000256" key="1">
    <source>
        <dbReference type="ARBA" id="ARBA00022649"/>
    </source>
</evidence>
<dbReference type="GO" id="GO:0004521">
    <property type="term" value="F:RNA endonuclease activity"/>
    <property type="evidence" value="ECO:0007669"/>
    <property type="project" value="TreeGrafter"/>
</dbReference>
<dbReference type="RefSeq" id="WP_116617544.1">
    <property type="nucleotide sequence ID" value="NZ_QENY01000046.1"/>
</dbReference>
<dbReference type="Proteomes" id="UP000245870">
    <property type="component" value="Unassembled WGS sequence"/>
</dbReference>
<dbReference type="OrthoDB" id="7030467at2"/>
<dbReference type="Pfam" id="PF15738">
    <property type="entry name" value="YafQ_toxin"/>
    <property type="match status" value="1"/>
</dbReference>
<dbReference type="Gene3D" id="3.30.2310.20">
    <property type="entry name" value="RelE-like"/>
    <property type="match status" value="1"/>
</dbReference>
<evidence type="ECO:0000256" key="2">
    <source>
        <dbReference type="PIRSR" id="PIRSR006156-1"/>
    </source>
</evidence>
<organism evidence="3 4">
    <name type="scientific">Hallella colorans</name>
    <dbReference type="NCBI Taxonomy" id="1703337"/>
    <lineage>
        <taxon>Bacteria</taxon>
        <taxon>Pseudomonadati</taxon>
        <taxon>Bacteroidota</taxon>
        <taxon>Bacteroidia</taxon>
        <taxon>Bacteroidales</taxon>
        <taxon>Prevotellaceae</taxon>
        <taxon>Hallella</taxon>
    </lineage>
</organism>
<dbReference type="InterPro" id="IPR004386">
    <property type="entry name" value="Toxin_YafQ-like"/>
</dbReference>
<keyword evidence="4" id="KW-1185">Reference proteome</keyword>
<dbReference type="EMBL" id="QENY01000046">
    <property type="protein sequence ID" value="PVX43383.1"/>
    <property type="molecule type" value="Genomic_DNA"/>
</dbReference>
<dbReference type="PANTHER" id="PTHR40588">
    <property type="entry name" value="MRNA INTERFERASE TOXIN YAFQ"/>
    <property type="match status" value="1"/>
</dbReference>
<dbReference type="NCBIfam" id="TIGR02385">
    <property type="entry name" value="RelE_StbE"/>
    <property type="match status" value="1"/>
</dbReference>
<dbReference type="AlphaFoldDB" id="A0A2U0TIF0"/>
<accession>A0A2U0TIF0</accession>
<feature type="active site" description="Proton donor" evidence="2">
    <location>
        <position position="87"/>
    </location>
</feature>
<gene>
    <name evidence="3" type="ORF">C7379_1465</name>
</gene>
<dbReference type="InterPro" id="IPR035093">
    <property type="entry name" value="RelE/ParE_toxin_dom_sf"/>
</dbReference>
<comment type="caution">
    <text evidence="3">The sequence shown here is derived from an EMBL/GenBank/DDBJ whole genome shotgun (WGS) entry which is preliminary data.</text>
</comment>
<keyword evidence="1" id="KW-1277">Toxin-antitoxin system</keyword>
<sequence length="93" mass="11017">MAKFEIKPTGQFKKDLKRYKYDQGKLDDLQKVLNCLEETGVVPKDYKPHPLFGNYKGFLECHVQEDFLLIWFDKEKPLIKLVRIGSHSELFNK</sequence>